<dbReference type="InterPro" id="IPR029058">
    <property type="entry name" value="AB_hydrolase_fold"/>
</dbReference>
<dbReference type="PANTHER" id="PTHR42103">
    <property type="entry name" value="ALPHA/BETA-HYDROLASES SUPERFAMILY PROTEIN"/>
    <property type="match status" value="1"/>
</dbReference>
<dbReference type="HOGENOM" id="CLU_035149_1_0_1"/>
<name>A0A066VQ97_TILAU</name>
<dbReference type="OrthoDB" id="10260961at2759"/>
<dbReference type="RefSeq" id="XP_013242513.1">
    <property type="nucleotide sequence ID" value="XM_013387059.1"/>
</dbReference>
<reference evidence="1 2" key="1">
    <citation type="submission" date="2014-05" db="EMBL/GenBank/DDBJ databases">
        <title>Draft genome sequence of a rare smut relative, Tilletiaria anomala UBC 951.</title>
        <authorList>
            <consortium name="DOE Joint Genome Institute"/>
            <person name="Toome M."/>
            <person name="Kuo A."/>
            <person name="Henrissat B."/>
            <person name="Lipzen A."/>
            <person name="Tritt A."/>
            <person name="Yoshinaga Y."/>
            <person name="Zane M."/>
            <person name="Barry K."/>
            <person name="Grigoriev I.V."/>
            <person name="Spatafora J.W."/>
            <person name="Aimea M.C."/>
        </authorList>
    </citation>
    <scope>NUCLEOTIDE SEQUENCE [LARGE SCALE GENOMIC DNA]</scope>
    <source>
        <strain evidence="1 2">UBC 951</strain>
    </source>
</reference>
<dbReference type="SUPFAM" id="SSF53474">
    <property type="entry name" value="alpha/beta-Hydrolases"/>
    <property type="match status" value="1"/>
</dbReference>
<protein>
    <recommendedName>
        <fullName evidence="3">Peptidase S9 prolyl oligopeptidase catalytic domain-containing protein</fullName>
    </recommendedName>
</protein>
<comment type="caution">
    <text evidence="1">The sequence shown here is derived from an EMBL/GenBank/DDBJ whole genome shotgun (WGS) entry which is preliminary data.</text>
</comment>
<dbReference type="Proteomes" id="UP000027361">
    <property type="component" value="Unassembled WGS sequence"/>
</dbReference>
<dbReference type="Gene3D" id="3.40.50.1820">
    <property type="entry name" value="alpha/beta hydrolase"/>
    <property type="match status" value="1"/>
</dbReference>
<dbReference type="GeneID" id="25266073"/>
<gene>
    <name evidence="1" type="ORF">K437DRAFT_268968</name>
</gene>
<organism evidence="1 2">
    <name type="scientific">Tilletiaria anomala (strain ATCC 24038 / CBS 436.72 / UBC 951)</name>
    <dbReference type="NCBI Taxonomy" id="1037660"/>
    <lineage>
        <taxon>Eukaryota</taxon>
        <taxon>Fungi</taxon>
        <taxon>Dikarya</taxon>
        <taxon>Basidiomycota</taxon>
        <taxon>Ustilaginomycotina</taxon>
        <taxon>Exobasidiomycetes</taxon>
        <taxon>Georgefischeriales</taxon>
        <taxon>Tilletiariaceae</taxon>
        <taxon>Tilletiaria</taxon>
    </lineage>
</organism>
<dbReference type="EMBL" id="JMSN01000057">
    <property type="protein sequence ID" value="KDN43892.1"/>
    <property type="molecule type" value="Genomic_DNA"/>
</dbReference>
<dbReference type="PANTHER" id="PTHR42103:SF2">
    <property type="entry name" value="AB HYDROLASE-1 DOMAIN-CONTAINING PROTEIN"/>
    <property type="match status" value="1"/>
</dbReference>
<dbReference type="InParanoid" id="A0A066VQ97"/>
<evidence type="ECO:0000313" key="1">
    <source>
        <dbReference type="EMBL" id="KDN43892.1"/>
    </source>
</evidence>
<evidence type="ECO:0000313" key="2">
    <source>
        <dbReference type="Proteomes" id="UP000027361"/>
    </source>
</evidence>
<dbReference type="OMA" id="WTKECSS"/>
<evidence type="ECO:0008006" key="3">
    <source>
        <dbReference type="Google" id="ProtNLM"/>
    </source>
</evidence>
<keyword evidence="2" id="KW-1185">Reference proteome</keyword>
<dbReference type="STRING" id="1037660.A0A066VQ97"/>
<accession>A0A066VQ97</accession>
<dbReference type="AlphaFoldDB" id="A0A066VQ97"/>
<proteinExistence type="predicted"/>
<sequence length="325" mass="34581">METTFHMRDGVQLRGQIHDPPSCTTPKALCIIAHPYARLGGSLDDHVVQSLAYALSSASSPQPHAAATATATAPRTCVPARVVLVNARGASSGSYLAGAADAADSAGSASWTGSTEAADFQAVLDISIEQFAAAWPHAAGVPLVLCVRPTAKLPQGYSAGALYASSARRPAERRIQLQPDVTPSAAALRTKYVLLSYPLDVLWALSLFRSGTYTKRLEALLQPPQAPRDADQAIPIDVLMVHGNEDQFTKKTSYDNLCLRLASIAADSAVAMSNKAADAGAAAAVSPPATFRHHCIEGADHFWRSKRQRQQMIEVIMRFLGPEEI</sequence>